<dbReference type="EMBL" id="OX459118">
    <property type="protein sequence ID" value="CAI9090408.1"/>
    <property type="molecule type" value="Genomic_DNA"/>
</dbReference>
<evidence type="ECO:0000256" key="4">
    <source>
        <dbReference type="ARBA" id="ARBA00023163"/>
    </source>
</evidence>
<dbReference type="Pfam" id="PF00319">
    <property type="entry name" value="SRF-TF"/>
    <property type="match status" value="1"/>
</dbReference>
<evidence type="ECO:0000256" key="6">
    <source>
        <dbReference type="SAM" id="Coils"/>
    </source>
</evidence>
<evidence type="ECO:0000313" key="9">
    <source>
        <dbReference type="Proteomes" id="UP001161247"/>
    </source>
</evidence>
<reference evidence="8" key="1">
    <citation type="submission" date="2023-03" db="EMBL/GenBank/DDBJ databases">
        <authorList>
            <person name="Julca I."/>
        </authorList>
    </citation>
    <scope>NUCLEOTIDE SEQUENCE</scope>
</reference>
<accession>A0AAV1C5J3</accession>
<dbReference type="GO" id="GO:0000978">
    <property type="term" value="F:RNA polymerase II cis-regulatory region sequence-specific DNA binding"/>
    <property type="evidence" value="ECO:0007669"/>
    <property type="project" value="TreeGrafter"/>
</dbReference>
<dbReference type="InterPro" id="IPR002100">
    <property type="entry name" value="TF_MADSbox"/>
</dbReference>
<dbReference type="GO" id="GO:0000981">
    <property type="term" value="F:DNA-binding transcription factor activity, RNA polymerase II-specific"/>
    <property type="evidence" value="ECO:0007669"/>
    <property type="project" value="TreeGrafter"/>
</dbReference>
<evidence type="ECO:0000256" key="5">
    <source>
        <dbReference type="ARBA" id="ARBA00023242"/>
    </source>
</evidence>
<sequence length="202" mass="22802">MSTKKLSKGRQKIDMVKIKNESYLQVTFSKRRAGLFKKASEFCSLTGSEAAIVVFSPGDKAYSFGCPGVSEVIEKYENETSHLVNSSSTVEEVHHRANIIRVNNEFEALQAQLDDAKKRSDKLAEIVEATSKRYWWQVPINELNIEQLECLKFAYDELDKKVQLRAIVAGLFTDSISFDNQNASGFGRANGLQSDKFFNNDE</sequence>
<proteinExistence type="predicted"/>
<evidence type="ECO:0000259" key="7">
    <source>
        <dbReference type="PROSITE" id="PS50066"/>
    </source>
</evidence>
<dbReference type="AlphaFoldDB" id="A0AAV1C5J3"/>
<feature type="domain" description="MADS-box" evidence="7">
    <location>
        <begin position="8"/>
        <end position="68"/>
    </location>
</feature>
<keyword evidence="9" id="KW-1185">Reference proteome</keyword>
<dbReference type="Gene3D" id="6.10.140.920">
    <property type="match status" value="1"/>
</dbReference>
<dbReference type="FunFam" id="3.40.1810.10:FF:000006">
    <property type="entry name" value="Agamous-like MADS-box protein AGL62"/>
    <property type="match status" value="1"/>
</dbReference>
<organism evidence="8 9">
    <name type="scientific">Oldenlandia corymbosa var. corymbosa</name>
    <dbReference type="NCBI Taxonomy" id="529605"/>
    <lineage>
        <taxon>Eukaryota</taxon>
        <taxon>Viridiplantae</taxon>
        <taxon>Streptophyta</taxon>
        <taxon>Embryophyta</taxon>
        <taxon>Tracheophyta</taxon>
        <taxon>Spermatophyta</taxon>
        <taxon>Magnoliopsida</taxon>
        <taxon>eudicotyledons</taxon>
        <taxon>Gunneridae</taxon>
        <taxon>Pentapetalae</taxon>
        <taxon>asterids</taxon>
        <taxon>lamiids</taxon>
        <taxon>Gentianales</taxon>
        <taxon>Rubiaceae</taxon>
        <taxon>Rubioideae</taxon>
        <taxon>Spermacoceae</taxon>
        <taxon>Hedyotis-Oldenlandia complex</taxon>
        <taxon>Oldenlandia</taxon>
    </lineage>
</organism>
<dbReference type="Proteomes" id="UP001161247">
    <property type="component" value="Chromosome 1"/>
</dbReference>
<keyword evidence="4" id="KW-0804">Transcription</keyword>
<evidence type="ECO:0000256" key="1">
    <source>
        <dbReference type="ARBA" id="ARBA00004123"/>
    </source>
</evidence>
<dbReference type="InterPro" id="IPR036879">
    <property type="entry name" value="TF_MADSbox_sf"/>
</dbReference>
<dbReference type="PANTHER" id="PTHR11945:SF776">
    <property type="entry name" value="AGAMOUS-LIKE 50-RELATED"/>
    <property type="match status" value="1"/>
</dbReference>
<dbReference type="PROSITE" id="PS50066">
    <property type="entry name" value="MADS_BOX_2"/>
    <property type="match status" value="1"/>
</dbReference>
<keyword evidence="5" id="KW-0539">Nucleus</keyword>
<keyword evidence="3" id="KW-0238">DNA-binding</keyword>
<dbReference type="GO" id="GO:0005634">
    <property type="term" value="C:nucleus"/>
    <property type="evidence" value="ECO:0007669"/>
    <property type="project" value="UniProtKB-SubCell"/>
</dbReference>
<evidence type="ECO:0000256" key="2">
    <source>
        <dbReference type="ARBA" id="ARBA00023015"/>
    </source>
</evidence>
<keyword evidence="2" id="KW-0805">Transcription regulation</keyword>
<gene>
    <name evidence="8" type="ORF">OLC1_LOCUS2574</name>
</gene>
<dbReference type="PANTHER" id="PTHR11945">
    <property type="entry name" value="MADS BOX PROTEIN"/>
    <property type="match status" value="1"/>
</dbReference>
<evidence type="ECO:0000256" key="3">
    <source>
        <dbReference type="ARBA" id="ARBA00023125"/>
    </source>
</evidence>
<keyword evidence="6" id="KW-0175">Coiled coil</keyword>
<evidence type="ECO:0000313" key="8">
    <source>
        <dbReference type="EMBL" id="CAI9090408.1"/>
    </source>
</evidence>
<dbReference type="SUPFAM" id="SSF55455">
    <property type="entry name" value="SRF-like"/>
    <property type="match status" value="1"/>
</dbReference>
<name>A0AAV1C5J3_OLDCO</name>
<dbReference type="Gene3D" id="3.40.1810.10">
    <property type="entry name" value="Transcription factor, MADS-box"/>
    <property type="match status" value="1"/>
</dbReference>
<feature type="coiled-coil region" evidence="6">
    <location>
        <begin position="99"/>
        <end position="126"/>
    </location>
</feature>
<protein>
    <submittedName>
        <fullName evidence="8">OLC1v1025172C1</fullName>
    </submittedName>
</protein>
<dbReference type="GO" id="GO:0046983">
    <property type="term" value="F:protein dimerization activity"/>
    <property type="evidence" value="ECO:0007669"/>
    <property type="project" value="InterPro"/>
</dbReference>
<comment type="subcellular location">
    <subcellularLocation>
        <location evidence="1">Nucleus</location>
    </subcellularLocation>
</comment>
<dbReference type="PRINTS" id="PR00404">
    <property type="entry name" value="MADSDOMAIN"/>
</dbReference>
<dbReference type="SMART" id="SM00432">
    <property type="entry name" value="MADS"/>
    <property type="match status" value="1"/>
</dbReference>